<reference evidence="2" key="1">
    <citation type="journal article" date="2014" name="PLoS Genet.">
        <title>Signature Gene Expression Reveals Novel Clues to the Molecular Mechanisms of Dimorphic Transition in Penicillium marneffei.</title>
        <authorList>
            <person name="Yang E."/>
            <person name="Wang G."/>
            <person name="Cai J."/>
            <person name="Woo P.C."/>
            <person name="Lau S.K."/>
            <person name="Yuen K.-Y."/>
            <person name="Chow W.-N."/>
            <person name="Lin X."/>
        </authorList>
    </citation>
    <scope>NUCLEOTIDE SEQUENCE [LARGE SCALE GENOMIC DNA]</scope>
    <source>
        <strain evidence="2">PM1</strain>
    </source>
</reference>
<gene>
    <name evidence="2" type="ORF">GQ26_0500050</name>
</gene>
<dbReference type="AlphaFoldDB" id="A0A093X9Y4"/>
<dbReference type="EMBL" id="JPOX01000050">
    <property type="protein sequence ID" value="KFX42008.1"/>
    <property type="molecule type" value="Genomic_DNA"/>
</dbReference>
<evidence type="ECO:0000313" key="2">
    <source>
        <dbReference type="EMBL" id="KFX42008.1"/>
    </source>
</evidence>
<accession>A0A093X9Y4</accession>
<sequence length="152" mass="16559">MSSQNLFGRIFVTVAVLTAIFTSVASSPLSKTRTDLENPTKCQNTLCGVNSSIDDECTDPSYPYFVCNYYSPSTIAGVPGMEGGLETISIFSAGKGSPLVFPLPIDHMLIMEYASDRKELSLLRYMLRPPTFTDTPIANALANQCVDRKKSS</sequence>
<organism evidence="2">
    <name type="scientific">Talaromyces marneffei PM1</name>
    <dbReference type="NCBI Taxonomy" id="1077442"/>
    <lineage>
        <taxon>Eukaryota</taxon>
        <taxon>Fungi</taxon>
        <taxon>Dikarya</taxon>
        <taxon>Ascomycota</taxon>
        <taxon>Pezizomycotina</taxon>
        <taxon>Eurotiomycetes</taxon>
        <taxon>Eurotiomycetidae</taxon>
        <taxon>Eurotiales</taxon>
        <taxon>Trichocomaceae</taxon>
        <taxon>Talaromyces</taxon>
        <taxon>Talaromyces sect. Talaromyces</taxon>
    </lineage>
</organism>
<keyword evidence="1" id="KW-0732">Signal</keyword>
<name>A0A093X9Y4_TALMA</name>
<feature type="chain" id="PRO_5001889627" evidence="1">
    <location>
        <begin position="27"/>
        <end position="152"/>
    </location>
</feature>
<dbReference type="HOGENOM" id="CLU_1723552_0_0_1"/>
<evidence type="ECO:0000256" key="1">
    <source>
        <dbReference type="SAM" id="SignalP"/>
    </source>
</evidence>
<proteinExistence type="predicted"/>
<feature type="signal peptide" evidence="1">
    <location>
        <begin position="1"/>
        <end position="26"/>
    </location>
</feature>
<comment type="caution">
    <text evidence="2">The sequence shown here is derived from an EMBL/GenBank/DDBJ whole genome shotgun (WGS) entry which is preliminary data.</text>
</comment>
<protein>
    <submittedName>
        <fullName evidence="2">Microtubule-associated tumor suppressor candidate 2</fullName>
    </submittedName>
</protein>